<name>A0ABY7Z1M6_9HYPH</name>
<evidence type="ECO:0000313" key="13">
    <source>
        <dbReference type="Proteomes" id="UP001222118"/>
    </source>
</evidence>
<dbReference type="PANTHER" id="PTHR30040">
    <property type="entry name" value="THIAMINE BIOSYNTHESIS LIPOPROTEIN APBE"/>
    <property type="match status" value="1"/>
</dbReference>
<evidence type="ECO:0000313" key="12">
    <source>
        <dbReference type="EMBL" id="WDR07484.1"/>
    </source>
</evidence>
<evidence type="ECO:0000256" key="10">
    <source>
        <dbReference type="ARBA" id="ARBA00048540"/>
    </source>
</evidence>
<evidence type="ECO:0000256" key="9">
    <source>
        <dbReference type="ARBA" id="ARBA00031306"/>
    </source>
</evidence>
<evidence type="ECO:0000256" key="5">
    <source>
        <dbReference type="ARBA" id="ARBA00022679"/>
    </source>
</evidence>
<protein>
    <recommendedName>
        <fullName evidence="3 11">FAD:protein FMN transferase</fullName>
        <ecNumber evidence="2 11">2.7.1.180</ecNumber>
    </recommendedName>
    <alternativeName>
        <fullName evidence="9 11">Flavin transferase</fullName>
    </alternativeName>
</protein>
<dbReference type="Pfam" id="PF02424">
    <property type="entry name" value="ApbE"/>
    <property type="match status" value="1"/>
</dbReference>
<evidence type="ECO:0000256" key="1">
    <source>
        <dbReference type="ARBA" id="ARBA00001946"/>
    </source>
</evidence>
<sequence>MGTRWSAIFMAHQDFLLASVQSDLQSAVDLVDHQMSTWKPDSDLMHFNRTPIGEWVTLPRQLFDVLALGLQIGEDSGGAFSVGVGAQVQAWGFGPTSTNPDTEAIYAARARRQDLDPEAPELQLDLATCRVRRNGELQLDLSGIAKGYGVDCLANCLGAHGIDNFLVSIDGEIRAGGPGPTDTGWTIGLERPVRDKRELVKSIDVSNVALATSGNYRHWREYGGAIVSHTIDPRIGEPLANAIASVTVAAATCAAADAWATALMVLGEEAGPAMARKFGLDAVFMLQGQQRLAAALPLRRHRSPDLKIG</sequence>
<dbReference type="SUPFAM" id="SSF143631">
    <property type="entry name" value="ApbE-like"/>
    <property type="match status" value="1"/>
</dbReference>
<comment type="cofactor">
    <cofactor evidence="1">
        <name>Mg(2+)</name>
        <dbReference type="ChEBI" id="CHEBI:18420"/>
    </cofactor>
</comment>
<dbReference type="PANTHER" id="PTHR30040:SF2">
    <property type="entry name" value="FAD:PROTEIN FMN TRANSFERASE"/>
    <property type="match status" value="1"/>
</dbReference>
<evidence type="ECO:0000256" key="8">
    <source>
        <dbReference type="ARBA" id="ARBA00022842"/>
    </source>
</evidence>
<evidence type="ECO:0000256" key="7">
    <source>
        <dbReference type="ARBA" id="ARBA00022827"/>
    </source>
</evidence>
<evidence type="ECO:0000256" key="2">
    <source>
        <dbReference type="ARBA" id="ARBA00011955"/>
    </source>
</evidence>
<keyword evidence="6 11" id="KW-0479">Metal-binding</keyword>
<dbReference type="InterPro" id="IPR024932">
    <property type="entry name" value="ApbE"/>
</dbReference>
<comment type="catalytic activity">
    <reaction evidence="10 11">
        <text>L-threonyl-[protein] + FAD = FMN-L-threonyl-[protein] + AMP + H(+)</text>
        <dbReference type="Rhea" id="RHEA:36847"/>
        <dbReference type="Rhea" id="RHEA-COMP:11060"/>
        <dbReference type="Rhea" id="RHEA-COMP:11061"/>
        <dbReference type="ChEBI" id="CHEBI:15378"/>
        <dbReference type="ChEBI" id="CHEBI:30013"/>
        <dbReference type="ChEBI" id="CHEBI:57692"/>
        <dbReference type="ChEBI" id="CHEBI:74257"/>
        <dbReference type="ChEBI" id="CHEBI:456215"/>
        <dbReference type="EC" id="2.7.1.180"/>
    </reaction>
</comment>
<dbReference type="EMBL" id="CP118247">
    <property type="protein sequence ID" value="WDR07484.1"/>
    <property type="molecule type" value="Genomic_DNA"/>
</dbReference>
<dbReference type="GO" id="GO:0016740">
    <property type="term" value="F:transferase activity"/>
    <property type="evidence" value="ECO:0007669"/>
    <property type="project" value="UniProtKB-KW"/>
</dbReference>
<reference evidence="12 13" key="1">
    <citation type="submission" date="2023-02" db="EMBL/GenBank/DDBJ databases">
        <title>Devosia chondri sp. nov., isolated from the phycosphere of marine algae.</title>
        <authorList>
            <person name="Kim J.M."/>
            <person name="Lee J.K."/>
            <person name="Choi B.J."/>
            <person name="Bayburt H."/>
            <person name="Jeon C.O."/>
        </authorList>
    </citation>
    <scope>NUCLEOTIDE SEQUENCE [LARGE SCALE GENOMIC DNA]</scope>
    <source>
        <strain evidence="12 13">G2-5</strain>
    </source>
</reference>
<proteinExistence type="inferred from homology"/>
<dbReference type="PIRSF" id="PIRSF006268">
    <property type="entry name" value="ApbE"/>
    <property type="match status" value="1"/>
</dbReference>
<comment type="similarity">
    <text evidence="11">Belongs to the ApbE family.</text>
</comment>
<evidence type="ECO:0000256" key="11">
    <source>
        <dbReference type="PIRNR" id="PIRNR006268"/>
    </source>
</evidence>
<keyword evidence="7 11" id="KW-0274">FAD</keyword>
<keyword evidence="13" id="KW-1185">Reference proteome</keyword>
<evidence type="ECO:0000256" key="6">
    <source>
        <dbReference type="ARBA" id="ARBA00022723"/>
    </source>
</evidence>
<keyword evidence="8 11" id="KW-0460">Magnesium</keyword>
<gene>
    <name evidence="12" type="ORF">PSQ90_05800</name>
</gene>
<dbReference type="Gene3D" id="3.10.520.10">
    <property type="entry name" value="ApbE-like domains"/>
    <property type="match status" value="1"/>
</dbReference>
<keyword evidence="4 11" id="KW-0285">Flavoprotein</keyword>
<organism evidence="12 13">
    <name type="scientific">Devosia rhodophyticola</name>
    <dbReference type="NCBI Taxonomy" id="3026423"/>
    <lineage>
        <taxon>Bacteria</taxon>
        <taxon>Pseudomonadati</taxon>
        <taxon>Pseudomonadota</taxon>
        <taxon>Alphaproteobacteria</taxon>
        <taxon>Hyphomicrobiales</taxon>
        <taxon>Devosiaceae</taxon>
        <taxon>Devosia</taxon>
    </lineage>
</organism>
<dbReference type="InterPro" id="IPR003374">
    <property type="entry name" value="ApbE-like_sf"/>
</dbReference>
<evidence type="ECO:0000256" key="3">
    <source>
        <dbReference type="ARBA" id="ARBA00016337"/>
    </source>
</evidence>
<dbReference type="RefSeq" id="WP_282212997.1">
    <property type="nucleotide sequence ID" value="NZ_CP118247.1"/>
</dbReference>
<dbReference type="Proteomes" id="UP001222118">
    <property type="component" value="Chromosome"/>
</dbReference>
<keyword evidence="5 11" id="KW-0808">Transferase</keyword>
<accession>A0ABY7Z1M6</accession>
<dbReference type="EC" id="2.7.1.180" evidence="2 11"/>
<evidence type="ECO:0000256" key="4">
    <source>
        <dbReference type="ARBA" id="ARBA00022630"/>
    </source>
</evidence>